<dbReference type="RefSeq" id="WP_110449235.1">
    <property type="nucleotide sequence ID" value="NZ_CP029479.1"/>
</dbReference>
<dbReference type="CDD" id="cd07989">
    <property type="entry name" value="LPLAT_AGPAT-like"/>
    <property type="match status" value="1"/>
</dbReference>
<dbReference type="SMART" id="SM00563">
    <property type="entry name" value="PlsC"/>
    <property type="match status" value="1"/>
</dbReference>
<dbReference type="Proteomes" id="UP000247763">
    <property type="component" value="Chromosome"/>
</dbReference>
<protein>
    <submittedName>
        <fullName evidence="6">1-acyl-sn-glycerol-3-phosphate acyltransferase</fullName>
    </submittedName>
</protein>
<keyword evidence="3 6" id="KW-0012">Acyltransferase</keyword>
<dbReference type="KEGG" id="phb:HYN04_02135"/>
<keyword evidence="7" id="KW-1185">Reference proteome</keyword>
<dbReference type="PANTHER" id="PTHR10434">
    <property type="entry name" value="1-ACYL-SN-GLYCEROL-3-PHOSPHATE ACYLTRANSFERASE"/>
    <property type="match status" value="1"/>
</dbReference>
<accession>A0A2Z3HR99</accession>
<dbReference type="OrthoDB" id="5290997at2"/>
<evidence type="ECO:0000256" key="4">
    <source>
        <dbReference type="SAM" id="Phobius"/>
    </source>
</evidence>
<evidence type="ECO:0000313" key="7">
    <source>
        <dbReference type="Proteomes" id="UP000247763"/>
    </source>
</evidence>
<feature type="domain" description="Phospholipid/glycerol acyltransferase" evidence="5">
    <location>
        <begin position="71"/>
        <end position="186"/>
    </location>
</feature>
<dbReference type="GO" id="GO:0006654">
    <property type="term" value="P:phosphatidic acid biosynthetic process"/>
    <property type="evidence" value="ECO:0007669"/>
    <property type="project" value="TreeGrafter"/>
</dbReference>
<dbReference type="EMBL" id="CP029479">
    <property type="protein sequence ID" value="AWM76666.1"/>
    <property type="molecule type" value="Genomic_DNA"/>
</dbReference>
<gene>
    <name evidence="6" type="ORF">HYN04_02135</name>
</gene>
<evidence type="ECO:0000313" key="6">
    <source>
        <dbReference type="EMBL" id="AWM76666.1"/>
    </source>
</evidence>
<evidence type="ECO:0000256" key="1">
    <source>
        <dbReference type="ARBA" id="ARBA00005189"/>
    </source>
</evidence>
<keyword evidence="2 6" id="KW-0808">Transferase</keyword>
<dbReference type="SUPFAM" id="SSF69593">
    <property type="entry name" value="Glycerol-3-phosphate (1)-acyltransferase"/>
    <property type="match status" value="1"/>
</dbReference>
<name>A0A2Z3HR99_9CAUL</name>
<dbReference type="InterPro" id="IPR002123">
    <property type="entry name" value="Plipid/glycerol_acylTrfase"/>
</dbReference>
<comment type="pathway">
    <text evidence="1">Lipid metabolism.</text>
</comment>
<keyword evidence="4" id="KW-0472">Membrane</keyword>
<keyword evidence="4" id="KW-0812">Transmembrane</keyword>
<organism evidence="6 7">
    <name type="scientific">Phenylobacterium parvum</name>
    <dbReference type="NCBI Taxonomy" id="2201350"/>
    <lineage>
        <taxon>Bacteria</taxon>
        <taxon>Pseudomonadati</taxon>
        <taxon>Pseudomonadota</taxon>
        <taxon>Alphaproteobacteria</taxon>
        <taxon>Caulobacterales</taxon>
        <taxon>Caulobacteraceae</taxon>
        <taxon>Phenylobacterium</taxon>
    </lineage>
</organism>
<evidence type="ECO:0000259" key="5">
    <source>
        <dbReference type="SMART" id="SM00563"/>
    </source>
</evidence>
<reference evidence="7" key="1">
    <citation type="submission" date="2018-05" db="EMBL/GenBank/DDBJ databases">
        <title>Genome sequencing of Phenylobacterium sp. HYN0004.</title>
        <authorList>
            <person name="Yi H."/>
            <person name="Baek C."/>
        </authorList>
    </citation>
    <scope>NUCLEOTIDE SEQUENCE [LARGE SCALE GENOMIC DNA]</scope>
    <source>
        <strain evidence="7">HYN0004</strain>
    </source>
</reference>
<evidence type="ECO:0000256" key="2">
    <source>
        <dbReference type="ARBA" id="ARBA00022679"/>
    </source>
</evidence>
<sequence>MIFVRSFLFAVVFYLWSVLYAIALVPLLAAPRSWMLAAMRFWSRSVNLLLRVICGIRVEIRGVGNIPTGDCLIAPKHQTMLDVFVQFGVLRGSLFVFKKELLIIPIFGWIALKIGSIVVDRQGQATALRDMVRRAREQFRLGDRQLVIFPEGTRKAPGAPPDYKPGVAGLYRELEVPVHPVATNAGVHWPAHGFLRRPGVIVYEFLEPIPPGLKRAEFMRLLQERIETASDRLLAEGL</sequence>
<evidence type="ECO:0000256" key="3">
    <source>
        <dbReference type="ARBA" id="ARBA00023315"/>
    </source>
</evidence>
<keyword evidence="4" id="KW-1133">Transmembrane helix</keyword>
<feature type="transmembrane region" description="Helical" evidence="4">
    <location>
        <begin position="6"/>
        <end position="30"/>
    </location>
</feature>
<dbReference type="AlphaFoldDB" id="A0A2Z3HR99"/>
<dbReference type="GO" id="GO:0003841">
    <property type="term" value="F:1-acylglycerol-3-phosphate O-acyltransferase activity"/>
    <property type="evidence" value="ECO:0007669"/>
    <property type="project" value="TreeGrafter"/>
</dbReference>
<dbReference type="PANTHER" id="PTHR10434:SF40">
    <property type="entry name" value="1-ACYL-SN-GLYCEROL-3-PHOSPHATE ACYLTRANSFERASE"/>
    <property type="match status" value="1"/>
</dbReference>
<dbReference type="Pfam" id="PF01553">
    <property type="entry name" value="Acyltransferase"/>
    <property type="match status" value="1"/>
</dbReference>
<proteinExistence type="predicted"/>
<feature type="transmembrane region" description="Helical" evidence="4">
    <location>
        <begin position="101"/>
        <end position="119"/>
    </location>
</feature>